<feature type="compositionally biased region" description="Acidic residues" evidence="1">
    <location>
        <begin position="281"/>
        <end position="292"/>
    </location>
</feature>
<dbReference type="OrthoDB" id="3559580at2759"/>
<dbReference type="Pfam" id="PF20233">
    <property type="entry name" value="DUF6590"/>
    <property type="match status" value="1"/>
</dbReference>
<name>A0A9P4IN60_9PEZI</name>
<dbReference type="InterPro" id="IPR046497">
    <property type="entry name" value="DUF6590"/>
</dbReference>
<keyword evidence="4" id="KW-1185">Reference proteome</keyword>
<sequence length="432" mass="47863">MSSNPSGWTWDPTRQKYFYFSPAENCYVYADGERIAVAPATHAPLPTPLQYHPSPVQAPYAQPTITHPTTYGPSASTHPSGAGAYDSEQSLQQRFIRGTTGSHESLDPRYKVRRASDHFFKPGRIFRILWSEPAGPNRGTVLSDGPFSGEAVHTKIRWFAVLQEGPGYSSCLPIQTYEGKGVGKPSVVKSHHGIIHTSSKPPKPAPEEKVSAGEEGMQPPIKVTPRSKGDKMDPMSRINYNKIYPVEHNVKVYDFGTVAKESKTQFVLNFKEVFSLPELSDQGEEQDDDTVEEGSLAVRGRHTAHEIQEQLARLRLANVEEGEEQDDDNNDDNDEEDEDEEGEGDSGYAGVGTGQLQHVVDAQHNQSVQGWVTHLKARQTPQHDQMADYLLHAPREDQINYIKKLVAATQTEASAESSKGKGKGKGKQHRRP</sequence>
<evidence type="ECO:0000259" key="2">
    <source>
        <dbReference type="Pfam" id="PF20233"/>
    </source>
</evidence>
<evidence type="ECO:0000313" key="4">
    <source>
        <dbReference type="Proteomes" id="UP000799772"/>
    </source>
</evidence>
<accession>A0A9P4IN60</accession>
<feature type="region of interest" description="Disordered" evidence="1">
    <location>
        <begin position="279"/>
        <end position="303"/>
    </location>
</feature>
<comment type="caution">
    <text evidence="3">The sequence shown here is derived from an EMBL/GenBank/DDBJ whole genome shotgun (WGS) entry which is preliminary data.</text>
</comment>
<feature type="region of interest" description="Disordered" evidence="1">
    <location>
        <begin position="409"/>
        <end position="432"/>
    </location>
</feature>
<reference evidence="3" key="1">
    <citation type="journal article" date="2020" name="Stud. Mycol.">
        <title>101 Dothideomycetes genomes: a test case for predicting lifestyles and emergence of pathogens.</title>
        <authorList>
            <person name="Haridas S."/>
            <person name="Albert R."/>
            <person name="Binder M."/>
            <person name="Bloem J."/>
            <person name="Labutti K."/>
            <person name="Salamov A."/>
            <person name="Andreopoulos B."/>
            <person name="Baker S."/>
            <person name="Barry K."/>
            <person name="Bills G."/>
            <person name="Bluhm B."/>
            <person name="Cannon C."/>
            <person name="Castanera R."/>
            <person name="Culley D."/>
            <person name="Daum C."/>
            <person name="Ezra D."/>
            <person name="Gonzalez J."/>
            <person name="Henrissat B."/>
            <person name="Kuo A."/>
            <person name="Liang C."/>
            <person name="Lipzen A."/>
            <person name="Lutzoni F."/>
            <person name="Magnuson J."/>
            <person name="Mondo S."/>
            <person name="Nolan M."/>
            <person name="Ohm R."/>
            <person name="Pangilinan J."/>
            <person name="Park H.-J."/>
            <person name="Ramirez L."/>
            <person name="Alfaro M."/>
            <person name="Sun H."/>
            <person name="Tritt A."/>
            <person name="Yoshinaga Y."/>
            <person name="Zwiers L.-H."/>
            <person name="Turgeon B."/>
            <person name="Goodwin S."/>
            <person name="Spatafora J."/>
            <person name="Crous P."/>
            <person name="Grigoriev I."/>
        </authorList>
    </citation>
    <scope>NUCLEOTIDE SEQUENCE</scope>
    <source>
        <strain evidence="3">CBS 133067</strain>
    </source>
</reference>
<gene>
    <name evidence="3" type="ORF">NA57DRAFT_70406</name>
</gene>
<feature type="domain" description="DUF6590" evidence="2">
    <location>
        <begin position="118"/>
        <end position="266"/>
    </location>
</feature>
<evidence type="ECO:0000256" key="1">
    <source>
        <dbReference type="SAM" id="MobiDB-lite"/>
    </source>
</evidence>
<feature type="region of interest" description="Disordered" evidence="1">
    <location>
        <begin position="320"/>
        <end position="352"/>
    </location>
</feature>
<proteinExistence type="predicted"/>
<feature type="compositionally biased region" description="Basic residues" evidence="1">
    <location>
        <begin position="420"/>
        <end position="432"/>
    </location>
</feature>
<feature type="compositionally biased region" description="Polar residues" evidence="1">
    <location>
        <begin position="63"/>
        <end position="79"/>
    </location>
</feature>
<feature type="region of interest" description="Disordered" evidence="1">
    <location>
        <begin position="193"/>
        <end position="234"/>
    </location>
</feature>
<organism evidence="3 4">
    <name type="scientific">Rhizodiscina lignyota</name>
    <dbReference type="NCBI Taxonomy" id="1504668"/>
    <lineage>
        <taxon>Eukaryota</taxon>
        <taxon>Fungi</taxon>
        <taxon>Dikarya</taxon>
        <taxon>Ascomycota</taxon>
        <taxon>Pezizomycotina</taxon>
        <taxon>Dothideomycetes</taxon>
        <taxon>Pleosporomycetidae</taxon>
        <taxon>Aulographales</taxon>
        <taxon>Rhizodiscinaceae</taxon>
        <taxon>Rhizodiscina</taxon>
    </lineage>
</organism>
<protein>
    <recommendedName>
        <fullName evidence="2">DUF6590 domain-containing protein</fullName>
    </recommendedName>
</protein>
<feature type="compositionally biased region" description="Acidic residues" evidence="1">
    <location>
        <begin position="320"/>
        <end position="344"/>
    </location>
</feature>
<dbReference type="AlphaFoldDB" id="A0A9P4IN60"/>
<dbReference type="PANTHER" id="PTHR35391">
    <property type="entry name" value="C2H2-TYPE DOMAIN-CONTAINING PROTEIN-RELATED"/>
    <property type="match status" value="1"/>
</dbReference>
<dbReference type="PANTHER" id="PTHR35391:SF5">
    <property type="entry name" value="DUF6590 DOMAIN-CONTAINING PROTEIN"/>
    <property type="match status" value="1"/>
</dbReference>
<dbReference type="EMBL" id="ML978121">
    <property type="protein sequence ID" value="KAF2104189.1"/>
    <property type="molecule type" value="Genomic_DNA"/>
</dbReference>
<evidence type="ECO:0000313" key="3">
    <source>
        <dbReference type="EMBL" id="KAF2104189.1"/>
    </source>
</evidence>
<feature type="region of interest" description="Disordered" evidence="1">
    <location>
        <begin position="61"/>
        <end position="85"/>
    </location>
</feature>
<dbReference type="Proteomes" id="UP000799772">
    <property type="component" value="Unassembled WGS sequence"/>
</dbReference>